<dbReference type="AlphaFoldDB" id="A0A6B8M619"/>
<dbReference type="CDD" id="cd06422">
    <property type="entry name" value="NTP_transferase_like_1"/>
    <property type="match status" value="1"/>
</dbReference>
<dbReference type="Gene3D" id="3.90.550.10">
    <property type="entry name" value="Spore Coat Polysaccharide Biosynthesis Protein SpsA, Chain A"/>
    <property type="match status" value="1"/>
</dbReference>
<keyword evidence="2" id="KW-0548">Nucleotidyltransferase</keyword>
<name>A0A6B8M619_9HYPH</name>
<reference evidence="4 5" key="1">
    <citation type="submission" date="2019-09" db="EMBL/GenBank/DDBJ databases">
        <title>Isolation and complete genome sequencing of Methylocystis species.</title>
        <authorList>
            <person name="Rumah B.L."/>
            <person name="Stead C.E."/>
            <person name="Stevens B.C."/>
            <person name="Minton N.P."/>
            <person name="Grosse-Honebrink A."/>
            <person name="Zhang Y."/>
        </authorList>
    </citation>
    <scope>NUCLEOTIDE SEQUENCE [LARGE SCALE GENOMIC DNA]</scope>
    <source>
        <strain evidence="4 5">BRCS2</strain>
    </source>
</reference>
<dbReference type="RefSeq" id="WP_016921778.1">
    <property type="nucleotide sequence ID" value="NZ_CP044331.1"/>
</dbReference>
<dbReference type="KEGG" id="mpar:F7D14_00640"/>
<gene>
    <name evidence="4" type="ORF">F7D14_00640</name>
</gene>
<dbReference type="EMBL" id="CP044331">
    <property type="protein sequence ID" value="QGM99464.1"/>
    <property type="molecule type" value="Genomic_DNA"/>
</dbReference>
<dbReference type="Pfam" id="PF00483">
    <property type="entry name" value="NTP_transferase"/>
    <property type="match status" value="1"/>
</dbReference>
<dbReference type="InterPro" id="IPR005835">
    <property type="entry name" value="NTP_transferase_dom"/>
</dbReference>
<dbReference type="SUPFAM" id="SSF53448">
    <property type="entry name" value="Nucleotide-diphospho-sugar transferases"/>
    <property type="match status" value="1"/>
</dbReference>
<dbReference type="PANTHER" id="PTHR43584:SF8">
    <property type="entry name" value="N-ACETYLMURAMATE ALPHA-1-PHOSPHATE URIDYLYLTRANSFERASE"/>
    <property type="match status" value="1"/>
</dbReference>
<evidence type="ECO:0000313" key="5">
    <source>
        <dbReference type="Proteomes" id="UP000422569"/>
    </source>
</evidence>
<dbReference type="GO" id="GO:0016779">
    <property type="term" value="F:nucleotidyltransferase activity"/>
    <property type="evidence" value="ECO:0007669"/>
    <property type="project" value="UniProtKB-KW"/>
</dbReference>
<dbReference type="InterPro" id="IPR029044">
    <property type="entry name" value="Nucleotide-diphossugar_trans"/>
</dbReference>
<dbReference type="Proteomes" id="UP000422569">
    <property type="component" value="Chromosome"/>
</dbReference>
<protein>
    <submittedName>
        <fullName evidence="4">Nucleotidyltransferase family protein</fullName>
    </submittedName>
</protein>
<organism evidence="4 5">
    <name type="scientific">Methylocystis parvus</name>
    <dbReference type="NCBI Taxonomy" id="134"/>
    <lineage>
        <taxon>Bacteria</taxon>
        <taxon>Pseudomonadati</taxon>
        <taxon>Pseudomonadota</taxon>
        <taxon>Alphaproteobacteria</taxon>
        <taxon>Hyphomicrobiales</taxon>
        <taxon>Methylocystaceae</taxon>
        <taxon>Methylocystis</taxon>
    </lineage>
</organism>
<accession>A0A6B8M619</accession>
<feature type="domain" description="Nucleotidyl transferase" evidence="3">
    <location>
        <begin position="1"/>
        <end position="130"/>
    </location>
</feature>
<evidence type="ECO:0000313" key="4">
    <source>
        <dbReference type="EMBL" id="QGM99464.1"/>
    </source>
</evidence>
<keyword evidence="1 4" id="KW-0808">Transferase</keyword>
<sequence length="230" mass="24826">MVFAAGLGTRMRPLTDATPKPLVSVAGRALIDYALDDFARAGVETAIVNVHHLADQIEAHLASRMEPRIVLSDERDLLLDQGGGIKKVLPLIGDDPFFICNTDAFWFGAARSNLLALARAWDANEMDAALLLSPTQGSVGVDWEGDFDLSPEGRIIRREGAKPYVYSGVGLIKPQLFAGEAKDVFKLAPFLFSAAEKGRLFGVVSNGLWLHVGTVAAIEQAEKAIAAQRR</sequence>
<keyword evidence="5" id="KW-1185">Reference proteome</keyword>
<evidence type="ECO:0000256" key="2">
    <source>
        <dbReference type="ARBA" id="ARBA00022695"/>
    </source>
</evidence>
<proteinExistence type="predicted"/>
<dbReference type="PANTHER" id="PTHR43584">
    <property type="entry name" value="NUCLEOTIDYL TRANSFERASE"/>
    <property type="match status" value="1"/>
</dbReference>
<evidence type="ECO:0000259" key="3">
    <source>
        <dbReference type="Pfam" id="PF00483"/>
    </source>
</evidence>
<dbReference type="InterPro" id="IPR050065">
    <property type="entry name" value="GlmU-like"/>
</dbReference>
<evidence type="ECO:0000256" key="1">
    <source>
        <dbReference type="ARBA" id="ARBA00022679"/>
    </source>
</evidence>